<accession>A0AA86TUW9</accession>
<evidence type="ECO:0000313" key="4">
    <source>
        <dbReference type="Proteomes" id="UP001642409"/>
    </source>
</evidence>
<proteinExistence type="predicted"/>
<organism evidence="2">
    <name type="scientific">Hexamita inflata</name>
    <dbReference type="NCBI Taxonomy" id="28002"/>
    <lineage>
        <taxon>Eukaryota</taxon>
        <taxon>Metamonada</taxon>
        <taxon>Diplomonadida</taxon>
        <taxon>Hexamitidae</taxon>
        <taxon>Hexamitinae</taxon>
        <taxon>Hexamita</taxon>
    </lineage>
</organism>
<feature type="transmembrane region" description="Helical" evidence="1">
    <location>
        <begin position="138"/>
        <end position="158"/>
    </location>
</feature>
<keyword evidence="1" id="KW-0472">Membrane</keyword>
<keyword evidence="1" id="KW-1133">Transmembrane helix</keyword>
<evidence type="ECO:0000313" key="3">
    <source>
        <dbReference type="EMBL" id="CAL5993084.1"/>
    </source>
</evidence>
<evidence type="ECO:0000313" key="2">
    <source>
        <dbReference type="EMBL" id="CAI9929785.1"/>
    </source>
</evidence>
<dbReference type="AlphaFoldDB" id="A0AA86TUW9"/>
<keyword evidence="4" id="KW-1185">Reference proteome</keyword>
<reference evidence="2" key="1">
    <citation type="submission" date="2023-06" db="EMBL/GenBank/DDBJ databases">
        <authorList>
            <person name="Kurt Z."/>
        </authorList>
    </citation>
    <scope>NUCLEOTIDE SEQUENCE</scope>
</reference>
<dbReference type="Proteomes" id="UP001642409">
    <property type="component" value="Unassembled WGS sequence"/>
</dbReference>
<dbReference type="EMBL" id="CAXDID020000029">
    <property type="protein sequence ID" value="CAL5993084.1"/>
    <property type="molecule type" value="Genomic_DNA"/>
</dbReference>
<dbReference type="EMBL" id="CATOUU010000440">
    <property type="protein sequence ID" value="CAI9929785.1"/>
    <property type="molecule type" value="Genomic_DNA"/>
</dbReference>
<gene>
    <name evidence="3" type="ORF">HINF_LOCUS12899</name>
    <name evidence="2" type="ORF">HINF_LOCUS17430</name>
</gene>
<comment type="caution">
    <text evidence="2">The sequence shown here is derived from an EMBL/GenBank/DDBJ whole genome shotgun (WGS) entry which is preliminary data.</text>
</comment>
<reference evidence="3 4" key="2">
    <citation type="submission" date="2024-07" db="EMBL/GenBank/DDBJ databases">
        <authorList>
            <person name="Akdeniz Z."/>
        </authorList>
    </citation>
    <scope>NUCLEOTIDE SEQUENCE [LARGE SCALE GENOMIC DNA]</scope>
</reference>
<name>A0AA86TUW9_9EUKA</name>
<protein>
    <submittedName>
        <fullName evidence="3">Hypothetical_protein</fullName>
    </submittedName>
</protein>
<keyword evidence="1" id="KW-0812">Transmembrane</keyword>
<evidence type="ECO:0000256" key="1">
    <source>
        <dbReference type="SAM" id="Phobius"/>
    </source>
</evidence>
<sequence>MSFLYVAIEDNKELYHLGITQEQQDWFKNSLSELKEGFKTDNAQIIVVENLKFCHEKNGPHYIIVTQDFVDDQEIIDVLSQLKLKYQMMKEQKQNKQWMEEAIQIILEEVEAGCECGEEECAGNCQSQKKQLKLFSNCGKKVIFVFVAALACVVIAFAKQQ</sequence>